<dbReference type="Proteomes" id="UP000317257">
    <property type="component" value="Unassembled WGS sequence"/>
</dbReference>
<accession>A0A5C6GEQ5</accession>
<dbReference type="AlphaFoldDB" id="A0A5C6GEQ5"/>
<evidence type="ECO:0000256" key="1">
    <source>
        <dbReference type="SAM" id="MobiDB-lite"/>
    </source>
</evidence>
<sequence>MERRSLQMPPLHWPMPNLFPPHPIHGPLPALCDATPGRNTARHMSSESERRNTGLPEPLRASFTVIQMVTQEPLFSSRTKRIIHTRHDALAKPALKRGYSPTATLWRSPHRNCDTRSHWEKP</sequence>
<dbReference type="EMBL" id="SBHS01000008">
    <property type="protein sequence ID" value="TWU75358.1"/>
    <property type="molecule type" value="Genomic_DNA"/>
</dbReference>
<organism evidence="2 3">
    <name type="scientific">Metarhizium rileyi (strain RCEF 4871)</name>
    <name type="common">Nomuraea rileyi</name>
    <dbReference type="NCBI Taxonomy" id="1649241"/>
    <lineage>
        <taxon>Eukaryota</taxon>
        <taxon>Fungi</taxon>
        <taxon>Dikarya</taxon>
        <taxon>Ascomycota</taxon>
        <taxon>Pezizomycotina</taxon>
        <taxon>Sordariomycetes</taxon>
        <taxon>Hypocreomycetidae</taxon>
        <taxon>Hypocreales</taxon>
        <taxon>Clavicipitaceae</taxon>
        <taxon>Metarhizium</taxon>
    </lineage>
</organism>
<evidence type="ECO:0000313" key="3">
    <source>
        <dbReference type="Proteomes" id="UP000317257"/>
    </source>
</evidence>
<feature type="region of interest" description="Disordered" evidence="1">
    <location>
        <begin position="33"/>
        <end position="59"/>
    </location>
</feature>
<reference evidence="3" key="1">
    <citation type="submission" date="2018-12" db="EMBL/GenBank/DDBJ databases">
        <title>The complete genome of Metarhizium rileyi, a key fungal pathogen of Lepidoptera.</title>
        <authorList>
            <person name="Binneck E."/>
            <person name="Lastra C.C.L."/>
            <person name="Sosa-Gomez D.R."/>
        </authorList>
    </citation>
    <scope>NUCLEOTIDE SEQUENCE [LARGE SCALE GENOMIC DNA]</scope>
    <source>
        <strain evidence="3">Cep018-CH2</strain>
    </source>
</reference>
<protein>
    <submittedName>
        <fullName evidence="2">Uncharacterized protein</fullName>
    </submittedName>
</protein>
<feature type="compositionally biased region" description="Basic and acidic residues" evidence="1">
    <location>
        <begin position="111"/>
        <end position="122"/>
    </location>
</feature>
<name>A0A5C6GEQ5_METRR</name>
<feature type="region of interest" description="Disordered" evidence="1">
    <location>
        <begin position="102"/>
        <end position="122"/>
    </location>
</feature>
<gene>
    <name evidence="2" type="ORF">ED733_007070</name>
</gene>
<comment type="caution">
    <text evidence="2">The sequence shown here is derived from an EMBL/GenBank/DDBJ whole genome shotgun (WGS) entry which is preliminary data.</text>
</comment>
<evidence type="ECO:0000313" key="2">
    <source>
        <dbReference type="EMBL" id="TWU75358.1"/>
    </source>
</evidence>
<proteinExistence type="predicted"/>